<evidence type="ECO:0000313" key="5">
    <source>
        <dbReference type="Proteomes" id="UP001146120"/>
    </source>
</evidence>
<feature type="domain" description="Alcohol dehydrogenase iron-type/glycerol dehydrogenase GldA" evidence="2">
    <location>
        <begin position="65"/>
        <end position="233"/>
    </location>
</feature>
<reference evidence="4" key="2">
    <citation type="journal article" date="2023" name="Microbiol Resour">
        <title>Decontamination and Annotation of the Draft Genome Sequence of the Oomycete Lagenidium giganteum ARSEF 373.</title>
        <authorList>
            <person name="Morgan W.R."/>
            <person name="Tartar A."/>
        </authorList>
    </citation>
    <scope>NUCLEOTIDE SEQUENCE</scope>
    <source>
        <strain evidence="4">ARSEF 373</strain>
    </source>
</reference>
<sequence length="467" mass="49191">MLSSIIRSHMRVLIPAMLRRASRLQSALKVLNARWMSASSISAPFPATFQFEREELSATGQHFPVVFGAKAAANHLGAVARRSGIQKMLVVRDSDVGADKRTQYVEFLLLQAGIPCFHYTLKRDCATLEDVDDGLATAQRVGADGVLAFGGGNASDMARAIAVMMSNDGSASELQARFDSTDINQPAPHIILPTVAGAGAEISTHALVLDEEAEAKQSFVSLPILAEALIVDPALAVSVPLHQTVQGALTALTQCIESYVYGCEDDKTQAMALEGVHAIAGALAKPLVDGKMDLKSIPMREKMALGSLVSGVCANSSGYGAAHAIAVSVGGISDLPHAQVAAAFAPLVLDRYASLAADNAGDEFFDELATKLAVVNDALTASSGFQGATVGAWVRYVERHFGLPSASALELDDDHVKGIVERAVQRMEDCMTDKKEDPVFEKDDIQAIVDDVVVAGGSKSSDGAKQS</sequence>
<dbReference type="EMBL" id="DAKRPA010000024">
    <property type="protein sequence ID" value="DBA03017.1"/>
    <property type="molecule type" value="Genomic_DNA"/>
</dbReference>
<dbReference type="GO" id="GO:0046872">
    <property type="term" value="F:metal ion binding"/>
    <property type="evidence" value="ECO:0007669"/>
    <property type="project" value="InterPro"/>
</dbReference>
<dbReference type="InterPro" id="IPR056798">
    <property type="entry name" value="ADH_Fe_C"/>
</dbReference>
<dbReference type="InterPro" id="IPR039697">
    <property type="entry name" value="Alcohol_dehydrogenase_Fe"/>
</dbReference>
<comment type="caution">
    <text evidence="4">The sequence shown here is derived from an EMBL/GenBank/DDBJ whole genome shotgun (WGS) entry which is preliminary data.</text>
</comment>
<dbReference type="Proteomes" id="UP001146120">
    <property type="component" value="Unassembled WGS sequence"/>
</dbReference>
<dbReference type="PANTHER" id="PTHR11496">
    <property type="entry name" value="ALCOHOL DEHYDROGENASE"/>
    <property type="match status" value="1"/>
</dbReference>
<dbReference type="Gene3D" id="3.40.50.1970">
    <property type="match status" value="1"/>
</dbReference>
<evidence type="ECO:0000259" key="2">
    <source>
        <dbReference type="Pfam" id="PF00465"/>
    </source>
</evidence>
<dbReference type="GO" id="GO:0005739">
    <property type="term" value="C:mitochondrion"/>
    <property type="evidence" value="ECO:0007669"/>
    <property type="project" value="TreeGrafter"/>
</dbReference>
<feature type="domain" description="Fe-containing alcohol dehydrogenase-like C-terminal" evidence="3">
    <location>
        <begin position="244"/>
        <end position="449"/>
    </location>
</feature>
<dbReference type="Gene3D" id="1.20.1090.10">
    <property type="entry name" value="Dehydroquinate synthase-like - alpha domain"/>
    <property type="match status" value="1"/>
</dbReference>
<evidence type="ECO:0008006" key="6">
    <source>
        <dbReference type="Google" id="ProtNLM"/>
    </source>
</evidence>
<keyword evidence="1" id="KW-0560">Oxidoreductase</keyword>
<dbReference type="AlphaFoldDB" id="A0AAV2ZBQ7"/>
<dbReference type="SUPFAM" id="SSF56796">
    <property type="entry name" value="Dehydroquinate synthase-like"/>
    <property type="match status" value="1"/>
</dbReference>
<dbReference type="GO" id="GO:0004022">
    <property type="term" value="F:alcohol dehydrogenase (NAD+) activity"/>
    <property type="evidence" value="ECO:0007669"/>
    <property type="project" value="TreeGrafter"/>
</dbReference>
<evidence type="ECO:0000256" key="1">
    <source>
        <dbReference type="ARBA" id="ARBA00023002"/>
    </source>
</evidence>
<dbReference type="Pfam" id="PF25137">
    <property type="entry name" value="ADH_Fe_C"/>
    <property type="match status" value="1"/>
</dbReference>
<dbReference type="Pfam" id="PF00465">
    <property type="entry name" value="Fe-ADH"/>
    <property type="match status" value="1"/>
</dbReference>
<gene>
    <name evidence="4" type="ORF">N0F65_003205</name>
</gene>
<evidence type="ECO:0000313" key="4">
    <source>
        <dbReference type="EMBL" id="DBA03017.1"/>
    </source>
</evidence>
<name>A0AAV2ZBQ7_9STRA</name>
<reference evidence="4" key="1">
    <citation type="submission" date="2022-11" db="EMBL/GenBank/DDBJ databases">
        <authorList>
            <person name="Morgan W.R."/>
            <person name="Tartar A."/>
        </authorList>
    </citation>
    <scope>NUCLEOTIDE SEQUENCE</scope>
    <source>
        <strain evidence="4">ARSEF 373</strain>
    </source>
</reference>
<keyword evidence="5" id="KW-1185">Reference proteome</keyword>
<accession>A0AAV2ZBQ7</accession>
<dbReference type="PANTHER" id="PTHR11496:SF83">
    <property type="entry name" value="HYDROXYACID-OXOACID TRANSHYDROGENASE, MITOCHONDRIAL"/>
    <property type="match status" value="1"/>
</dbReference>
<proteinExistence type="predicted"/>
<organism evidence="4 5">
    <name type="scientific">Lagenidium giganteum</name>
    <dbReference type="NCBI Taxonomy" id="4803"/>
    <lineage>
        <taxon>Eukaryota</taxon>
        <taxon>Sar</taxon>
        <taxon>Stramenopiles</taxon>
        <taxon>Oomycota</taxon>
        <taxon>Peronosporomycetes</taxon>
        <taxon>Pythiales</taxon>
        <taxon>Pythiaceae</taxon>
    </lineage>
</organism>
<protein>
    <recommendedName>
        <fullName evidence="6">Alcohol dehydrogenase iron-type/glycerol dehydrogenase GldA domain-containing protein</fullName>
    </recommendedName>
</protein>
<evidence type="ECO:0000259" key="3">
    <source>
        <dbReference type="Pfam" id="PF25137"/>
    </source>
</evidence>
<dbReference type="InterPro" id="IPR001670">
    <property type="entry name" value="ADH_Fe/GldA"/>
</dbReference>